<dbReference type="Pfam" id="PF18199">
    <property type="entry name" value="Dynein_C"/>
    <property type="match status" value="1"/>
</dbReference>
<comment type="caution">
    <text evidence="3">The sequence shown here is derived from an EMBL/GenBank/DDBJ whole genome shotgun (WGS) entry which is preliminary data.</text>
</comment>
<dbReference type="OrthoDB" id="447173at2759"/>
<dbReference type="InterPro" id="IPR026983">
    <property type="entry name" value="DHC"/>
</dbReference>
<reference evidence="4 5" key="2">
    <citation type="submission" date="2024-05" db="EMBL/GenBank/DDBJ databases">
        <authorList>
            <person name="Chen Y."/>
            <person name="Shah S."/>
            <person name="Dougan E. K."/>
            <person name="Thang M."/>
            <person name="Chan C."/>
        </authorList>
    </citation>
    <scope>NUCLEOTIDE SEQUENCE [LARGE SCALE GENOMIC DNA]</scope>
</reference>
<keyword evidence="5" id="KW-1185">Reference proteome</keyword>
<dbReference type="EMBL" id="CAMXCT020003184">
    <property type="protein sequence ID" value="CAL1156288.1"/>
    <property type="molecule type" value="Genomic_DNA"/>
</dbReference>
<feature type="compositionally biased region" description="Basic and acidic residues" evidence="1">
    <location>
        <begin position="479"/>
        <end position="490"/>
    </location>
</feature>
<feature type="region of interest" description="Disordered" evidence="1">
    <location>
        <begin position="479"/>
        <end position="568"/>
    </location>
</feature>
<reference evidence="3" key="1">
    <citation type="submission" date="2022-10" db="EMBL/GenBank/DDBJ databases">
        <authorList>
            <person name="Chen Y."/>
            <person name="Dougan E. K."/>
            <person name="Chan C."/>
            <person name="Rhodes N."/>
            <person name="Thang M."/>
        </authorList>
    </citation>
    <scope>NUCLEOTIDE SEQUENCE</scope>
</reference>
<evidence type="ECO:0000259" key="2">
    <source>
        <dbReference type="Pfam" id="PF18199"/>
    </source>
</evidence>
<evidence type="ECO:0000256" key="1">
    <source>
        <dbReference type="SAM" id="MobiDB-lite"/>
    </source>
</evidence>
<dbReference type="InterPro" id="IPR041228">
    <property type="entry name" value="Dynein_C"/>
</dbReference>
<feature type="domain" description="Dynein heavy chain C-terminal" evidence="2">
    <location>
        <begin position="1042"/>
        <end position="1254"/>
    </location>
</feature>
<dbReference type="GO" id="GO:0045505">
    <property type="term" value="F:dynein intermediate chain binding"/>
    <property type="evidence" value="ECO:0007669"/>
    <property type="project" value="InterPro"/>
</dbReference>
<dbReference type="InterPro" id="IPR043160">
    <property type="entry name" value="Dynein_C_barrel"/>
</dbReference>
<evidence type="ECO:0000313" key="5">
    <source>
        <dbReference type="Proteomes" id="UP001152797"/>
    </source>
</evidence>
<dbReference type="EMBL" id="CAMXCT030003184">
    <property type="protein sequence ID" value="CAL4790225.1"/>
    <property type="molecule type" value="Genomic_DNA"/>
</dbReference>
<dbReference type="GO" id="GO:0007018">
    <property type="term" value="P:microtubule-based movement"/>
    <property type="evidence" value="ECO:0007669"/>
    <property type="project" value="InterPro"/>
</dbReference>
<dbReference type="Proteomes" id="UP001152797">
    <property type="component" value="Unassembled WGS sequence"/>
</dbReference>
<feature type="region of interest" description="Disordered" evidence="1">
    <location>
        <begin position="84"/>
        <end position="111"/>
    </location>
</feature>
<dbReference type="GO" id="GO:0030286">
    <property type="term" value="C:dynein complex"/>
    <property type="evidence" value="ECO:0007669"/>
    <property type="project" value="InterPro"/>
</dbReference>
<dbReference type="InterPro" id="IPR027417">
    <property type="entry name" value="P-loop_NTPase"/>
</dbReference>
<dbReference type="Gene3D" id="1.20.1270.280">
    <property type="match status" value="1"/>
</dbReference>
<gene>
    <name evidence="3" type="ORF">C1SCF055_LOCUS28828</name>
</gene>
<protein>
    <submittedName>
        <fullName evidence="4">Dynein heavy chain 2, axonemal</fullName>
    </submittedName>
</protein>
<evidence type="ECO:0000313" key="4">
    <source>
        <dbReference type="EMBL" id="CAL4790225.1"/>
    </source>
</evidence>
<dbReference type="GO" id="GO:0051959">
    <property type="term" value="F:dynein light intermediate chain binding"/>
    <property type="evidence" value="ECO:0007669"/>
    <property type="project" value="InterPro"/>
</dbReference>
<dbReference type="PANTHER" id="PTHR45703">
    <property type="entry name" value="DYNEIN HEAVY CHAIN"/>
    <property type="match status" value="1"/>
</dbReference>
<evidence type="ECO:0000313" key="3">
    <source>
        <dbReference type="EMBL" id="CAI4002913.1"/>
    </source>
</evidence>
<proteinExistence type="predicted"/>
<accession>A0A9P1D3A1</accession>
<name>A0A9P1D3A1_9DINO</name>
<dbReference type="Gene3D" id="3.40.50.300">
    <property type="entry name" value="P-loop containing nucleotide triphosphate hydrolases"/>
    <property type="match status" value="1"/>
</dbReference>
<sequence>MGLPRVLAESAAIASHVLRPLCVDPQEQALSWLRKRVDFVTHVGSPKLPQALQHCQEGRSLLLLGVTDQLPACVVEFYQPEVEQKEPKGSPAKSSASLGEEEKDSKSKKGKGKIFVVTPDLPWRSLALSPLDVVNFEVVEVEQILLRAMSKEPLQLQVASLKDFPSNQREFLQLEEKIQLLLAEGASHKTGILGDNDLMSEISTSRCRCCELQEMNQEALLQRRNFLEKRRNFLRAARSCATLFRSMHRLAQLGVGSAPSLFQMEHASAEACATVLKSQGLMQSFGKDSSLQVAAALMSLSNSPWLVVSRVLQRFSWSYFRHQQPLLLLLLMMAFQSQPQEPLEMNFLLNPESLRSEVFESADVDASNTLPAAVWQKVRSLSALKPQIFGKLPESILANADAWHTALCCGDPLPYGEAPLGAFDRLLLARAVQPFLVFQVELKRYALEVLDGDQPEVPNFEEVMQQALEVSVVQKEDKQQAEEKKAEQGRKKSVVLVTGSDDGTGKSESMRRKSAAPDRTGSRKDFIRKQSNVSVESTRSTRSARKKSQGDLARSVSRLERKKSHQAMRGAMTPLALCRARGRENLGAGQAAQAAQGRVSVVESDCGGSTMMGSTSEFDFSGQRRKREMRKKAPVPYPILLVLTPDAEPSRYLARLAAAQLLEQYIGAKQQELRVLNVGRWQTDSGHLMEMVKDAYKRGRWLLLENIELESDIHLPLDCFLTSILEGPEYFDREKGSALPGFRLFLSTSLRALQHVLRATLRLKCVALAWELPRGAKALLQRCHGVTKVKDTSIWNTCEKYQEGRRLLVQLARFQAVLQAHPSRNQEMPFHYALMCFEDLLTRLGETRETRETKEAKEAPPVVRKGMAIANTIKAEAIGRHAGFGGFAGGIFEDVLRVVFAFANALKNHLTLFAGANQLSVGFSFHLSLMFTSESELSRRSLAAIFESKGLGSPRDRSFGDSLDDGAMPGHLPSFAGETLEDALEFLGHTDTFECQAAIEFLAQFCGVLFTDHKNDLDLGGERLRCAATVSDETAPVSTNPEEDGMPEEVASALHLHLLRELELACGLLRRARTQLEAIIGFLEGSRPYDPDTAEVFESIRLLRTPSAWLAMPPRTALASWSKDVTSRILSLHSWEEKGKVPVCFSMASFFNPQGFLTAVLQGMAHLRKSSLEKMHFEHHVEHLLQNEEEVAQQLQADRALDLASFQGVFVANLVLVGASWSRRKGILEEPDPLQPSCVLPVIRFNAVDGTQEPKTEMGRGSLAGSKGPVGLSKMQEALRARAAPKRGSLGGGRLQMMMSKAANNRIHNFSCPLLLQSPFRGQMGLWCCDQQPLDFVDIPMGSCESQDQWLLRDTAIVIHAD</sequence>
<organism evidence="3">
    <name type="scientific">Cladocopium goreaui</name>
    <dbReference type="NCBI Taxonomy" id="2562237"/>
    <lineage>
        <taxon>Eukaryota</taxon>
        <taxon>Sar</taxon>
        <taxon>Alveolata</taxon>
        <taxon>Dinophyceae</taxon>
        <taxon>Suessiales</taxon>
        <taxon>Symbiodiniaceae</taxon>
        <taxon>Cladocopium</taxon>
    </lineage>
</organism>
<dbReference type="EMBL" id="CAMXCT010003184">
    <property type="protein sequence ID" value="CAI4002913.1"/>
    <property type="molecule type" value="Genomic_DNA"/>
</dbReference>
<dbReference type="Gene3D" id="3.10.490.20">
    <property type="match status" value="1"/>
</dbReference>